<reference evidence="9" key="2">
    <citation type="submission" date="2021-04" db="EMBL/GenBank/DDBJ databases">
        <authorList>
            <person name="Gilroy R."/>
        </authorList>
    </citation>
    <scope>NUCLEOTIDE SEQUENCE</scope>
    <source>
        <strain evidence="9">CHK180-15479</strain>
    </source>
</reference>
<feature type="compositionally biased region" description="Low complexity" evidence="5">
    <location>
        <begin position="285"/>
        <end position="298"/>
    </location>
</feature>
<feature type="domain" description="SH3b" evidence="7">
    <location>
        <begin position="100"/>
        <end position="168"/>
    </location>
</feature>
<gene>
    <name evidence="9" type="ORF">H9704_09945</name>
</gene>
<dbReference type="PANTHER" id="PTHR47053:SF1">
    <property type="entry name" value="MUREIN DD-ENDOPEPTIDASE MEPH-RELATED"/>
    <property type="match status" value="1"/>
</dbReference>
<evidence type="ECO:0000256" key="3">
    <source>
        <dbReference type="ARBA" id="ARBA00022801"/>
    </source>
</evidence>
<dbReference type="SUPFAM" id="SSF54001">
    <property type="entry name" value="Cysteine proteinases"/>
    <property type="match status" value="1"/>
</dbReference>
<comment type="similarity">
    <text evidence="1">Belongs to the peptidase C40 family.</text>
</comment>
<feature type="compositionally biased region" description="Acidic residues" evidence="5">
    <location>
        <begin position="250"/>
        <end position="261"/>
    </location>
</feature>
<dbReference type="InterPro" id="IPR000064">
    <property type="entry name" value="NLP_P60_dom"/>
</dbReference>
<feature type="compositionally biased region" description="Basic and acidic residues" evidence="5">
    <location>
        <begin position="262"/>
        <end position="284"/>
    </location>
</feature>
<dbReference type="PROSITE" id="PS51935">
    <property type="entry name" value="NLPC_P60"/>
    <property type="match status" value="1"/>
</dbReference>
<accession>A0A9D2N0C1</accession>
<evidence type="ECO:0000313" key="10">
    <source>
        <dbReference type="Proteomes" id="UP000823910"/>
    </source>
</evidence>
<feature type="domain" description="NlpC/P60" evidence="8">
    <location>
        <begin position="372"/>
        <end position="491"/>
    </location>
</feature>
<dbReference type="InterPro" id="IPR003646">
    <property type="entry name" value="SH3-like_bac-type"/>
</dbReference>
<dbReference type="GO" id="GO:0006508">
    <property type="term" value="P:proteolysis"/>
    <property type="evidence" value="ECO:0007669"/>
    <property type="project" value="UniProtKB-KW"/>
</dbReference>
<proteinExistence type="inferred from homology"/>
<evidence type="ECO:0000256" key="2">
    <source>
        <dbReference type="ARBA" id="ARBA00022670"/>
    </source>
</evidence>
<organism evidence="9 10">
    <name type="scientific">Candidatus Enterocloster excrementipullorum</name>
    <dbReference type="NCBI Taxonomy" id="2838559"/>
    <lineage>
        <taxon>Bacteria</taxon>
        <taxon>Bacillati</taxon>
        <taxon>Bacillota</taxon>
        <taxon>Clostridia</taxon>
        <taxon>Lachnospirales</taxon>
        <taxon>Lachnospiraceae</taxon>
        <taxon>Enterocloster</taxon>
    </lineage>
</organism>
<dbReference type="PROSITE" id="PS51781">
    <property type="entry name" value="SH3B"/>
    <property type="match status" value="1"/>
</dbReference>
<dbReference type="Gene3D" id="2.30.30.40">
    <property type="entry name" value="SH3 Domains"/>
    <property type="match status" value="2"/>
</dbReference>
<evidence type="ECO:0000256" key="1">
    <source>
        <dbReference type="ARBA" id="ARBA00007074"/>
    </source>
</evidence>
<comment type="caution">
    <text evidence="9">The sequence shown here is derived from an EMBL/GenBank/DDBJ whole genome shotgun (WGS) entry which is preliminary data.</text>
</comment>
<feature type="compositionally biased region" description="Low complexity" evidence="5">
    <location>
        <begin position="345"/>
        <end position="368"/>
    </location>
</feature>
<protein>
    <submittedName>
        <fullName evidence="9">C40 family peptidase</fullName>
    </submittedName>
</protein>
<dbReference type="Proteomes" id="UP000823910">
    <property type="component" value="Unassembled WGS sequence"/>
</dbReference>
<evidence type="ECO:0000256" key="5">
    <source>
        <dbReference type="SAM" id="MobiDB-lite"/>
    </source>
</evidence>
<dbReference type="Pfam" id="PF08239">
    <property type="entry name" value="SH3_3"/>
    <property type="match status" value="2"/>
</dbReference>
<dbReference type="InterPro" id="IPR038765">
    <property type="entry name" value="Papain-like_cys_pep_sf"/>
</dbReference>
<evidence type="ECO:0000256" key="4">
    <source>
        <dbReference type="ARBA" id="ARBA00022807"/>
    </source>
</evidence>
<name>A0A9D2N0C1_9FIRM</name>
<feature type="signal peptide" evidence="6">
    <location>
        <begin position="1"/>
        <end position="24"/>
    </location>
</feature>
<evidence type="ECO:0000259" key="7">
    <source>
        <dbReference type="PROSITE" id="PS51781"/>
    </source>
</evidence>
<dbReference type="SMART" id="SM00287">
    <property type="entry name" value="SH3b"/>
    <property type="match status" value="2"/>
</dbReference>
<feature type="chain" id="PRO_5039203760" evidence="6">
    <location>
        <begin position="25"/>
        <end position="491"/>
    </location>
</feature>
<evidence type="ECO:0000313" key="9">
    <source>
        <dbReference type="EMBL" id="HJC06460.1"/>
    </source>
</evidence>
<dbReference type="AlphaFoldDB" id="A0A9D2N0C1"/>
<feature type="compositionally biased region" description="Low complexity" evidence="5">
    <location>
        <begin position="308"/>
        <end position="317"/>
    </location>
</feature>
<evidence type="ECO:0000259" key="8">
    <source>
        <dbReference type="PROSITE" id="PS51935"/>
    </source>
</evidence>
<keyword evidence="4" id="KW-0788">Thiol protease</keyword>
<dbReference type="GO" id="GO:0008234">
    <property type="term" value="F:cysteine-type peptidase activity"/>
    <property type="evidence" value="ECO:0007669"/>
    <property type="project" value="UniProtKB-KW"/>
</dbReference>
<dbReference type="Gene3D" id="3.90.1720.10">
    <property type="entry name" value="endopeptidase domain like (from Nostoc punctiforme)"/>
    <property type="match status" value="1"/>
</dbReference>
<sequence length="491" mass="51814">MKTWRNILILSALCSGISAFPALASTNLETGSSLAGISVALNNYYAGNEEPEKKLAEAYSAMEEEEAAGQGAAAAAAQSQIQESAAQDTQAAQASHASAYDNIAVSNINGTVNIRTEANTGSAVVGKIYNDCAATILETVDGEDGKWYKIQSGSVTGYIKAEYFVTGEQAETRAREVGTTYGTVVDTPSLRLRESPDLTSKTLTLLAEGAQYTIVGEEGDFLKVAVDTDLEGYVFKDYMKTEVSFNEAVSLEEEQQQEAEAEERRKEAEEALAELEKAKEEAKKATTTAAAPETTKAAETTKAETTKAETTSAAPETRPQVIEANPESDGDTTAAAPETERETETTTQAETQKVQEGPGSSSDAGSSSAVTSATRNAIVAYAKQFLGNPYVYGGTSLTNGADCSGFVMSVFAHFGISTGRSSRDQAAKGREIPVSEVQPGDLLFYASGNYINHVGIYVGGGQIIHSSTPATGICYAPSNYRTPCKAVTFLD</sequence>
<dbReference type="PANTHER" id="PTHR47053">
    <property type="entry name" value="MUREIN DD-ENDOPEPTIDASE MEPH-RELATED"/>
    <property type="match status" value="1"/>
</dbReference>
<reference evidence="9" key="1">
    <citation type="journal article" date="2021" name="PeerJ">
        <title>Extensive microbial diversity within the chicken gut microbiome revealed by metagenomics and culture.</title>
        <authorList>
            <person name="Gilroy R."/>
            <person name="Ravi A."/>
            <person name="Getino M."/>
            <person name="Pursley I."/>
            <person name="Horton D.L."/>
            <person name="Alikhan N.F."/>
            <person name="Baker D."/>
            <person name="Gharbi K."/>
            <person name="Hall N."/>
            <person name="Watson M."/>
            <person name="Adriaenssens E.M."/>
            <person name="Foster-Nyarko E."/>
            <person name="Jarju S."/>
            <person name="Secka A."/>
            <person name="Antonio M."/>
            <person name="Oren A."/>
            <person name="Chaudhuri R.R."/>
            <person name="La Ragione R."/>
            <person name="Hildebrand F."/>
            <person name="Pallen M.J."/>
        </authorList>
    </citation>
    <scope>NUCLEOTIDE SEQUENCE</scope>
    <source>
        <strain evidence="9">CHK180-15479</strain>
    </source>
</reference>
<feature type="region of interest" description="Disordered" evidence="5">
    <location>
        <begin position="249"/>
        <end position="368"/>
    </location>
</feature>
<keyword evidence="6" id="KW-0732">Signal</keyword>
<keyword evidence="3" id="KW-0378">Hydrolase</keyword>
<dbReference type="InterPro" id="IPR051202">
    <property type="entry name" value="Peptidase_C40"/>
</dbReference>
<keyword evidence="2" id="KW-0645">Protease</keyword>
<dbReference type="EMBL" id="DWWT01000048">
    <property type="protein sequence ID" value="HJC06460.1"/>
    <property type="molecule type" value="Genomic_DNA"/>
</dbReference>
<dbReference type="Pfam" id="PF00877">
    <property type="entry name" value="NLPC_P60"/>
    <property type="match status" value="1"/>
</dbReference>
<evidence type="ECO:0000256" key="6">
    <source>
        <dbReference type="SAM" id="SignalP"/>
    </source>
</evidence>